<reference evidence="1" key="2">
    <citation type="journal article" date="2015" name="Fish Shellfish Immunol.">
        <title>Early steps in the European eel (Anguilla anguilla)-Vibrio vulnificus interaction in the gills: Role of the RtxA13 toxin.</title>
        <authorList>
            <person name="Callol A."/>
            <person name="Pajuelo D."/>
            <person name="Ebbesson L."/>
            <person name="Teles M."/>
            <person name="MacKenzie S."/>
            <person name="Amaro C."/>
        </authorList>
    </citation>
    <scope>NUCLEOTIDE SEQUENCE</scope>
</reference>
<protein>
    <submittedName>
        <fullName evidence="1">Uncharacterized protein</fullName>
    </submittedName>
</protein>
<reference evidence="1" key="1">
    <citation type="submission" date="2014-11" db="EMBL/GenBank/DDBJ databases">
        <authorList>
            <person name="Amaro Gonzalez C."/>
        </authorList>
    </citation>
    <scope>NUCLEOTIDE SEQUENCE</scope>
</reference>
<organism evidence="1">
    <name type="scientific">Anguilla anguilla</name>
    <name type="common">European freshwater eel</name>
    <name type="synonym">Muraena anguilla</name>
    <dbReference type="NCBI Taxonomy" id="7936"/>
    <lineage>
        <taxon>Eukaryota</taxon>
        <taxon>Metazoa</taxon>
        <taxon>Chordata</taxon>
        <taxon>Craniata</taxon>
        <taxon>Vertebrata</taxon>
        <taxon>Euteleostomi</taxon>
        <taxon>Actinopterygii</taxon>
        <taxon>Neopterygii</taxon>
        <taxon>Teleostei</taxon>
        <taxon>Anguilliformes</taxon>
        <taxon>Anguillidae</taxon>
        <taxon>Anguilla</taxon>
    </lineage>
</organism>
<name>A0A0E9SY69_ANGAN</name>
<dbReference type="EMBL" id="GBXM01062962">
    <property type="protein sequence ID" value="JAH45615.1"/>
    <property type="molecule type" value="Transcribed_RNA"/>
</dbReference>
<evidence type="ECO:0000313" key="1">
    <source>
        <dbReference type="EMBL" id="JAH45615.1"/>
    </source>
</evidence>
<proteinExistence type="predicted"/>
<accession>A0A0E9SY69</accession>
<dbReference type="AlphaFoldDB" id="A0A0E9SY69"/>
<sequence length="30" mass="3440">MLNHIHYYKTYPKDTYGNMSPDGKQVPSGP</sequence>